<dbReference type="EMBL" id="CP018092">
    <property type="protein sequence ID" value="ATS18952.1"/>
    <property type="molecule type" value="Genomic_DNA"/>
</dbReference>
<organism evidence="4 5">
    <name type="scientific">Parathermosynechococcus lividus PCC 6715</name>
    <dbReference type="NCBI Taxonomy" id="1917166"/>
    <lineage>
        <taxon>Bacteria</taxon>
        <taxon>Bacillati</taxon>
        <taxon>Cyanobacteriota</taxon>
        <taxon>Cyanophyceae</taxon>
        <taxon>Acaryochloridales</taxon>
        <taxon>Thermosynechococcaceae</taxon>
        <taxon>Parathermosynechococcus</taxon>
    </lineage>
</organism>
<sequence length="737" mass="84143">MAPLENLQQTSVVLNRYLVRPLEEKDLTIHEYQCHFAQLPQQGDEQRAVSSICYKLGVTAVRLGSRIITREEVSPAKMRSDDWELFKTATRKLDCSNTCERKALETFERRVLEQGLKKYFNKTEIERASEGGLIWWITGHEGAEKCGDAWEVHRGRRIDVVIDSDGNLYLEIDIHHRFYTPWTLHQWLEEYSDVPISYVRNTYKDKNNNYIMWEYQGVSDQSPKQVMLEGLGISLADYHRNNGATDAEINNSRVVFVKRANDRKAKPVAHLSQRLSPSLTMEMLANIADAESGEESQQIKEVFEFIRKSLDVRIKNSTKTAHTILEKIYRISGEAEAIRVDGYILPTAKLLASNDQQVDKVAQVRYKGCARVGETKFGCLNLYNEKYQYPEEVRKCLLEIANNSNTTIEIDSYRAQQDFPESELDKQMFWQNWSDEGIKTVLVVMPWSPNERKQKIRVQALQAGIATQFIVPMPKADSYKYKALNVVLGILCKAGWQPIRLEPLDHPECADLIIGFDTGTNRELYYGTSAFAVLADGQSLGWELPDVQRGETFSGKAIWQTVSKLVLKFHDSCKRYPKKLLLMRDGLVQEGEFQQTIEELAKKNIAVDVVGVRKSGAGRMGKEDIHANGEVVYRDAKIGTVIFTPKEKSFTLVTSQPINQNIGSVRPLRVVHEYGNTSLEMIALQTYHLSQLHPASGFRSCRLPWVLHLADRSSKEFQRIGQISILQNISREKLIAV</sequence>
<reference evidence="4 5" key="1">
    <citation type="submission" date="2016-11" db="EMBL/GenBank/DDBJ databases">
        <title>Complete genome sequence of thermophilic cyanobacteria strain Synechococcus sp. PCC6715.</title>
        <authorList>
            <person name="Tang J."/>
            <person name="Daroch M."/>
            <person name="Liang Y."/>
            <person name="Jiang D."/>
            <person name="Shah M."/>
        </authorList>
    </citation>
    <scope>NUCLEOTIDE SEQUENCE [LARGE SCALE GENOMIC DNA]</scope>
    <source>
        <strain evidence="4 5">PCC 6715</strain>
    </source>
</reference>
<evidence type="ECO:0000256" key="1">
    <source>
        <dbReference type="ARBA" id="ARBA00035012"/>
    </source>
</evidence>
<dbReference type="RefSeq" id="WP_099799291.1">
    <property type="nucleotide sequence ID" value="NZ_CP018092.1"/>
</dbReference>
<dbReference type="KEGG" id="slw:BRW62_09585"/>
<proteinExistence type="inferred from homology"/>
<dbReference type="Gene3D" id="3.30.420.10">
    <property type="entry name" value="Ribonuclease H-like superfamily/Ribonuclease H"/>
    <property type="match status" value="1"/>
</dbReference>
<dbReference type="Gene3D" id="2.170.260.50">
    <property type="match status" value="1"/>
</dbReference>
<dbReference type="PANTHER" id="PTHR22891">
    <property type="entry name" value="EUKARYOTIC TRANSLATION INITIATION FACTOR 2C"/>
    <property type="match status" value="1"/>
</dbReference>
<dbReference type="SUPFAM" id="SSF53098">
    <property type="entry name" value="Ribonuclease H-like"/>
    <property type="match status" value="1"/>
</dbReference>
<dbReference type="InterPro" id="IPR036397">
    <property type="entry name" value="RNaseH_sf"/>
</dbReference>
<name>A0A2D2Q365_PARLV</name>
<reference evidence="5" key="2">
    <citation type="journal article" date="2022" name="Front. Microbiol.">
        <title>Comparative Genomic Analysis Revealed Distinct Molecular Components and Organization of CO2-Concentrating Mechanism in Thermophilic Cyanobacteria.</title>
        <authorList>
            <person name="Tang J."/>
            <person name="Zhou H."/>
            <person name="Yao D."/>
            <person name="Riaz S."/>
            <person name="You D."/>
            <person name="Klepacz-Smolka A."/>
            <person name="Daroch M."/>
        </authorList>
    </citation>
    <scope>NUCLEOTIDE SEQUENCE [LARGE SCALE GENOMIC DNA]</scope>
    <source>
        <strain evidence="5">PCC 6715</strain>
    </source>
</reference>
<dbReference type="InterPro" id="IPR003165">
    <property type="entry name" value="Piwi"/>
</dbReference>
<dbReference type="GO" id="GO:0003676">
    <property type="term" value="F:nucleic acid binding"/>
    <property type="evidence" value="ECO:0007669"/>
    <property type="project" value="InterPro"/>
</dbReference>
<dbReference type="Proteomes" id="UP000231057">
    <property type="component" value="Chromosome"/>
</dbReference>
<evidence type="ECO:0000256" key="2">
    <source>
        <dbReference type="ARBA" id="ARBA00035032"/>
    </source>
</evidence>
<dbReference type="InterPro" id="IPR012337">
    <property type="entry name" value="RNaseH-like_sf"/>
</dbReference>
<keyword evidence="5" id="KW-1185">Reference proteome</keyword>
<feature type="domain" description="Piwi" evidence="3">
    <location>
        <begin position="440"/>
        <end position="722"/>
    </location>
</feature>
<dbReference type="Gene3D" id="3.40.50.2300">
    <property type="match status" value="1"/>
</dbReference>
<protein>
    <recommendedName>
        <fullName evidence="2">Protein argonaute</fullName>
    </recommendedName>
</protein>
<evidence type="ECO:0000259" key="3">
    <source>
        <dbReference type="SMART" id="SM00950"/>
    </source>
</evidence>
<dbReference type="SMART" id="SM00950">
    <property type="entry name" value="Piwi"/>
    <property type="match status" value="1"/>
</dbReference>
<evidence type="ECO:0000313" key="4">
    <source>
        <dbReference type="EMBL" id="ATS18952.1"/>
    </source>
</evidence>
<dbReference type="AlphaFoldDB" id="A0A2D2Q365"/>
<dbReference type="InterPro" id="IPR040895">
    <property type="entry name" value="Ago_PAZ"/>
</dbReference>
<accession>A0A2D2Q365</accession>
<dbReference type="OrthoDB" id="544779at2"/>
<comment type="similarity">
    <text evidence="1">Belongs to the argonaute family. Long pAgo subfamily.</text>
</comment>
<gene>
    <name evidence="4" type="ORF">BRW62_09585</name>
</gene>
<dbReference type="Pfam" id="PF18309">
    <property type="entry name" value="PAZ_3"/>
    <property type="match status" value="1"/>
</dbReference>
<evidence type="ECO:0000313" key="5">
    <source>
        <dbReference type="Proteomes" id="UP000231057"/>
    </source>
</evidence>